<reference evidence="8" key="1">
    <citation type="submission" date="2025-08" db="UniProtKB">
        <authorList>
            <consortium name="RefSeq"/>
        </authorList>
    </citation>
    <scope>IDENTIFICATION</scope>
</reference>
<evidence type="ECO:0000256" key="2">
    <source>
        <dbReference type="ARBA" id="ARBA00022525"/>
    </source>
</evidence>
<evidence type="ECO:0000256" key="1">
    <source>
        <dbReference type="ARBA" id="ARBA00004613"/>
    </source>
</evidence>
<dbReference type="CDD" id="cd00037">
    <property type="entry name" value="CLECT"/>
    <property type="match status" value="1"/>
</dbReference>
<dbReference type="GO" id="GO:0005615">
    <property type="term" value="C:extracellular space"/>
    <property type="evidence" value="ECO:0007669"/>
    <property type="project" value="TreeGrafter"/>
</dbReference>
<comment type="subcellular location">
    <subcellularLocation>
        <location evidence="1">Secreted</location>
    </subcellularLocation>
</comment>
<proteinExistence type="predicted"/>
<evidence type="ECO:0000313" key="8">
    <source>
        <dbReference type="RefSeq" id="XP_055869244.1"/>
    </source>
</evidence>
<dbReference type="SUPFAM" id="SSF56436">
    <property type="entry name" value="C-type lectin-like"/>
    <property type="match status" value="1"/>
</dbReference>
<dbReference type="Proteomes" id="UP001165740">
    <property type="component" value="Chromosome 15"/>
</dbReference>
<accession>A0A9W2Z2S3</accession>
<dbReference type="RefSeq" id="XP_055869244.1">
    <property type="nucleotide sequence ID" value="XM_056013269.1"/>
</dbReference>
<evidence type="ECO:0000259" key="6">
    <source>
        <dbReference type="PROSITE" id="PS50041"/>
    </source>
</evidence>
<dbReference type="GO" id="GO:0030246">
    <property type="term" value="F:carbohydrate binding"/>
    <property type="evidence" value="ECO:0007669"/>
    <property type="project" value="UniProtKB-KW"/>
</dbReference>
<protein>
    <submittedName>
        <fullName evidence="8">Uncharacterized protein LOC106055767</fullName>
    </submittedName>
</protein>
<keyword evidence="3 5" id="KW-0732">Signal</keyword>
<keyword evidence="4" id="KW-0430">Lectin</keyword>
<evidence type="ECO:0000256" key="4">
    <source>
        <dbReference type="ARBA" id="ARBA00022734"/>
    </source>
</evidence>
<organism evidence="7 8">
    <name type="scientific">Biomphalaria glabrata</name>
    <name type="common">Bloodfluke planorb</name>
    <name type="synonym">Freshwater snail</name>
    <dbReference type="NCBI Taxonomy" id="6526"/>
    <lineage>
        <taxon>Eukaryota</taxon>
        <taxon>Metazoa</taxon>
        <taxon>Spiralia</taxon>
        <taxon>Lophotrochozoa</taxon>
        <taxon>Mollusca</taxon>
        <taxon>Gastropoda</taxon>
        <taxon>Heterobranchia</taxon>
        <taxon>Euthyneura</taxon>
        <taxon>Panpulmonata</taxon>
        <taxon>Hygrophila</taxon>
        <taxon>Lymnaeoidea</taxon>
        <taxon>Planorbidae</taxon>
        <taxon>Biomphalaria</taxon>
    </lineage>
</organism>
<evidence type="ECO:0000313" key="7">
    <source>
        <dbReference type="Proteomes" id="UP001165740"/>
    </source>
</evidence>
<dbReference type="GO" id="GO:0008083">
    <property type="term" value="F:growth factor activity"/>
    <property type="evidence" value="ECO:0007669"/>
    <property type="project" value="TreeGrafter"/>
</dbReference>
<evidence type="ECO:0000256" key="3">
    <source>
        <dbReference type="ARBA" id="ARBA00022729"/>
    </source>
</evidence>
<dbReference type="AlphaFoldDB" id="A0A9W2Z2S3"/>
<feature type="signal peptide" evidence="5">
    <location>
        <begin position="1"/>
        <end position="18"/>
    </location>
</feature>
<dbReference type="OMA" id="ADQNCAC"/>
<dbReference type="Gene3D" id="3.10.100.10">
    <property type="entry name" value="Mannose-Binding Protein A, subunit A"/>
    <property type="match status" value="1"/>
</dbReference>
<evidence type="ECO:0000256" key="5">
    <source>
        <dbReference type="SAM" id="SignalP"/>
    </source>
</evidence>
<dbReference type="InterPro" id="IPR051663">
    <property type="entry name" value="CLec_Tetranectin-domain"/>
</dbReference>
<dbReference type="SMART" id="SM00034">
    <property type="entry name" value="CLECT"/>
    <property type="match status" value="1"/>
</dbReference>
<sequence>MKAFLLGFFCVIIRTVHNALVLQSEPKRLSPGRTRTLALKCFLSPNKRPSFKILHSLVLSREDPGSPNASQELSSLKHDAFNQSIESSQAPKGSPVITEQPYITFTLPNPTVADATKYKCEAQWLTKPFQQRTWTAYVTVGVDAPTVKMIVEELALIKQEMLKMSEFYQNLTQKFTNKTNVIKKTVSKLQDEKELFTQLLFHASPVYNGHRYYFSKRQFTVEVDVAQAYCAYHGGYLAEIDDTKEFRFVVEFLQNFDSFKYVYVGITDSGHEGLWVNMHSRRDTKFLPWSPGEPNAGADQNCACMDRDLHFKYVDGYCYSPDAGVIPIRYLCEVGES</sequence>
<keyword evidence="2" id="KW-0964">Secreted</keyword>
<name>A0A9W2Z2S3_BIOGL</name>
<dbReference type="PROSITE" id="PS50041">
    <property type="entry name" value="C_TYPE_LECTIN_2"/>
    <property type="match status" value="1"/>
</dbReference>
<dbReference type="PANTHER" id="PTHR22799">
    <property type="entry name" value="TETRANECTIN-RELATED"/>
    <property type="match status" value="1"/>
</dbReference>
<dbReference type="InterPro" id="IPR001304">
    <property type="entry name" value="C-type_lectin-like"/>
</dbReference>
<dbReference type="OrthoDB" id="538816at2759"/>
<dbReference type="PANTHER" id="PTHR22799:SF1">
    <property type="entry name" value="C-TYPE LECTIN DOMAIN FAMILY 11 MEMBER A"/>
    <property type="match status" value="1"/>
</dbReference>
<feature type="domain" description="C-type lectin" evidence="6">
    <location>
        <begin position="207"/>
        <end position="318"/>
    </location>
</feature>
<dbReference type="InterPro" id="IPR016187">
    <property type="entry name" value="CTDL_fold"/>
</dbReference>
<feature type="chain" id="PRO_5040740480" evidence="5">
    <location>
        <begin position="19"/>
        <end position="337"/>
    </location>
</feature>
<gene>
    <name evidence="8" type="primary">LOC106055767</name>
</gene>
<keyword evidence="7" id="KW-1185">Reference proteome</keyword>
<dbReference type="Pfam" id="PF00059">
    <property type="entry name" value="Lectin_C"/>
    <property type="match status" value="1"/>
</dbReference>
<dbReference type="GeneID" id="106055767"/>
<dbReference type="InterPro" id="IPR016186">
    <property type="entry name" value="C-type_lectin-like/link_sf"/>
</dbReference>